<reference evidence="4" key="2">
    <citation type="submission" date="2011-03" db="EMBL/GenBank/DDBJ databases">
        <title>The complete genome of Hippea maritima DSM 10411.</title>
        <authorList>
            <consortium name="US DOE Joint Genome Institute (JGI-PGF)"/>
            <person name="Lucas S."/>
            <person name="Copeland A."/>
            <person name="Lapidus A."/>
            <person name="Bruce D."/>
            <person name="Goodwin L."/>
            <person name="Pitluck S."/>
            <person name="Peters L."/>
            <person name="Kyrpides N."/>
            <person name="Mavromatis K."/>
            <person name="Pagani I."/>
            <person name="Ivanova N."/>
            <person name="Mikhailova N."/>
            <person name="Lu M."/>
            <person name="Detter J.C."/>
            <person name="Tapia R."/>
            <person name="Han C."/>
            <person name="Land M."/>
            <person name="Hauser L."/>
            <person name="Markowitz V."/>
            <person name="Cheng J.-F."/>
            <person name="Hugenholtz P."/>
            <person name="Woyke T."/>
            <person name="Wu D."/>
            <person name="Spring S."/>
            <person name="Schroeder M."/>
            <person name="Brambilla E."/>
            <person name="Klenk H.-P."/>
            <person name="Eisen J.A."/>
        </authorList>
    </citation>
    <scope>NUCLEOTIDE SEQUENCE [LARGE SCALE GENOMIC DNA]</scope>
    <source>
        <strain evidence="4">ATCC 700847 / DSM 10411 / MH2</strain>
    </source>
</reference>
<protein>
    <recommendedName>
        <fullName evidence="5">Sporulation domain-containing protein</fullName>
    </recommendedName>
</protein>
<accession>F2LXQ5</accession>
<dbReference type="AlphaFoldDB" id="F2LXQ5"/>
<organism evidence="3 4">
    <name type="scientific">Hippea maritima (strain ATCC 700847 / DSM 10411 / MH2)</name>
    <dbReference type="NCBI Taxonomy" id="760142"/>
    <lineage>
        <taxon>Bacteria</taxon>
        <taxon>Pseudomonadati</taxon>
        <taxon>Campylobacterota</taxon>
        <taxon>Desulfurellia</taxon>
        <taxon>Desulfurellales</taxon>
        <taxon>Hippeaceae</taxon>
        <taxon>Hippea</taxon>
    </lineage>
</organism>
<keyword evidence="4" id="KW-1185">Reference proteome</keyword>
<dbReference type="HOGENOM" id="CLU_923686_0_0_7"/>
<feature type="transmembrane region" description="Helical" evidence="2">
    <location>
        <begin position="27"/>
        <end position="48"/>
    </location>
</feature>
<dbReference type="STRING" id="760142.Hipma_1339"/>
<gene>
    <name evidence="3" type="ordered locus">Hipma_1339</name>
</gene>
<dbReference type="Proteomes" id="UP000008139">
    <property type="component" value="Chromosome"/>
</dbReference>
<evidence type="ECO:0008006" key="5">
    <source>
        <dbReference type="Google" id="ProtNLM"/>
    </source>
</evidence>
<keyword evidence="2" id="KW-0472">Membrane</keyword>
<evidence type="ECO:0000256" key="1">
    <source>
        <dbReference type="SAM" id="MobiDB-lite"/>
    </source>
</evidence>
<dbReference type="EMBL" id="CP002606">
    <property type="protein sequence ID" value="AEA34296.1"/>
    <property type="molecule type" value="Genomic_DNA"/>
</dbReference>
<dbReference type="RefSeq" id="WP_013682328.1">
    <property type="nucleotide sequence ID" value="NC_015318.1"/>
</dbReference>
<feature type="region of interest" description="Disordered" evidence="1">
    <location>
        <begin position="125"/>
        <end position="150"/>
    </location>
</feature>
<proteinExistence type="predicted"/>
<name>F2LXQ5_HIPMA</name>
<dbReference type="KEGG" id="hmr:Hipma_1339"/>
<feature type="compositionally biased region" description="Pro residues" evidence="1">
    <location>
        <begin position="131"/>
        <end position="142"/>
    </location>
</feature>
<feature type="region of interest" description="Disordered" evidence="1">
    <location>
        <begin position="66"/>
        <end position="93"/>
    </location>
</feature>
<keyword evidence="2" id="KW-0812">Transmembrane</keyword>
<reference evidence="3 4" key="1">
    <citation type="journal article" date="2011" name="Stand. Genomic Sci.">
        <title>Complete genome sequence of the thermophilic sulfur-reducer Hippea maritima type strain (MH(2)).</title>
        <authorList>
            <person name="Huntemann M."/>
            <person name="Lu M."/>
            <person name="Nolan M."/>
            <person name="Lapidus A."/>
            <person name="Lucas S."/>
            <person name="Hammon N."/>
            <person name="Deshpande S."/>
            <person name="Cheng J.F."/>
            <person name="Tapia R."/>
            <person name="Han C."/>
            <person name="Goodwin L."/>
            <person name="Pitluck S."/>
            <person name="Liolios K."/>
            <person name="Pagani I."/>
            <person name="Ivanova N."/>
            <person name="Ovchinikova G."/>
            <person name="Pati A."/>
            <person name="Chen A."/>
            <person name="Palaniappan K."/>
            <person name="Land M."/>
            <person name="Hauser L."/>
            <person name="Jeffries C.D."/>
            <person name="Detter J.C."/>
            <person name="Brambilla E.M."/>
            <person name="Rohde M."/>
            <person name="Spring S."/>
            <person name="Goker M."/>
            <person name="Woyke T."/>
            <person name="Bristow J."/>
            <person name="Eisen J.A."/>
            <person name="Markowitz V."/>
            <person name="Hugenholtz P."/>
            <person name="Kyrpides N.C."/>
            <person name="Klenk H.P."/>
            <person name="Mavromatis K."/>
        </authorList>
    </citation>
    <scope>NUCLEOTIDE SEQUENCE [LARGE SCALE GENOMIC DNA]</scope>
    <source>
        <strain evidence="4">ATCC 700847 / DSM 10411 / MH2</strain>
    </source>
</reference>
<evidence type="ECO:0000313" key="4">
    <source>
        <dbReference type="Proteomes" id="UP000008139"/>
    </source>
</evidence>
<feature type="compositionally biased region" description="Basic and acidic residues" evidence="1">
    <location>
        <begin position="66"/>
        <end position="75"/>
    </location>
</feature>
<dbReference type="OrthoDB" id="5524222at2"/>
<dbReference type="eggNOG" id="ENOG5032NS4">
    <property type="taxonomic scope" value="Bacteria"/>
</dbReference>
<evidence type="ECO:0000313" key="3">
    <source>
        <dbReference type="EMBL" id="AEA34296.1"/>
    </source>
</evidence>
<sequence>MIRLNLIKNQLPIEIDLPKSIKNRQKAFIAAVGLSILILLAPAAYYIFKLIKTTNKQPEKVTLKVEKPGKKEAKTKPPISLQQKKSKPKKEVQTKKAVNFKPLKGALFKIEIALEDIPKNSFSNQTTTALPPLPPSLKPLPPKQKIDNKTKQNKSQIYEVKIKTPYKTKLQNLLNKLGIHYTTKSFKKNSKTIYDVYIGGLYSYPDVLKFAKILKSKGYRVYSITNLNLLFYVCVDKKVNKKKAVAYQQAWAKTSFKLILKKRTTQKTYYEFSFATEDKNIIKTLKKNGFWPIIRQIKNGA</sequence>
<keyword evidence="2" id="KW-1133">Transmembrane helix</keyword>
<evidence type="ECO:0000256" key="2">
    <source>
        <dbReference type="SAM" id="Phobius"/>
    </source>
</evidence>
<dbReference type="InParanoid" id="F2LXQ5"/>